<dbReference type="CDD" id="cd02603">
    <property type="entry name" value="HAD_sEH-N_like"/>
    <property type="match status" value="1"/>
</dbReference>
<evidence type="ECO:0000313" key="2">
    <source>
        <dbReference type="Proteomes" id="UP000269689"/>
    </source>
</evidence>
<proteinExistence type="predicted"/>
<dbReference type="Proteomes" id="UP000269689">
    <property type="component" value="Unassembled WGS sequence"/>
</dbReference>
<dbReference type="SFLD" id="SFLDS00003">
    <property type="entry name" value="Haloacid_Dehalogenase"/>
    <property type="match status" value="1"/>
</dbReference>
<dbReference type="InterPro" id="IPR006439">
    <property type="entry name" value="HAD-SF_hydro_IA"/>
</dbReference>
<dbReference type="Gene3D" id="1.10.150.240">
    <property type="entry name" value="Putative phosphatase, domain 2"/>
    <property type="match status" value="1"/>
</dbReference>
<dbReference type="EMBL" id="RKQK01000005">
    <property type="protein sequence ID" value="RPE63144.1"/>
    <property type="molecule type" value="Genomic_DNA"/>
</dbReference>
<organism evidence="1 2">
    <name type="scientific">Pacificibacter maritimus</name>
    <dbReference type="NCBI Taxonomy" id="762213"/>
    <lineage>
        <taxon>Bacteria</taxon>
        <taxon>Pseudomonadati</taxon>
        <taxon>Pseudomonadota</taxon>
        <taxon>Alphaproteobacteria</taxon>
        <taxon>Rhodobacterales</taxon>
        <taxon>Roseobacteraceae</taxon>
        <taxon>Pacificibacter</taxon>
    </lineage>
</organism>
<dbReference type="SUPFAM" id="SSF56784">
    <property type="entry name" value="HAD-like"/>
    <property type="match status" value="1"/>
</dbReference>
<keyword evidence="2" id="KW-1185">Reference proteome</keyword>
<protein>
    <submittedName>
        <fullName evidence="1">2-haloacid dehalogenase</fullName>
    </submittedName>
</protein>
<gene>
    <name evidence="1" type="ORF">EDD53_2741</name>
</gene>
<dbReference type="InterPro" id="IPR036412">
    <property type="entry name" value="HAD-like_sf"/>
</dbReference>
<accession>A0A3N4UR30</accession>
<dbReference type="InterPro" id="IPR023214">
    <property type="entry name" value="HAD_sf"/>
</dbReference>
<sequence length="214" mass="24268">MTISTVIFDIGNVLIEWQPERHYDAVIGEDRRKEMFAAVDLHGINDAVDRGAPFRATIEKASRDNPAFGPEIKMWYFDWINMASPKIDHSVALLRALRAKGIRVVALTNFGIESFEFAETQYPFLTEFDKTYVSGRMGCVKPHSLIYEMLEAGEQGDPKQFLFTDDRVENIDTAARRGWQTHLFSSPQGWAERLVAEQLLTLQEAGLTAQPKAN</sequence>
<comment type="caution">
    <text evidence="1">The sequence shown here is derived from an EMBL/GenBank/DDBJ whole genome shotgun (WGS) entry which is preliminary data.</text>
</comment>
<dbReference type="InterPro" id="IPR023198">
    <property type="entry name" value="PGP-like_dom2"/>
</dbReference>
<dbReference type="Pfam" id="PF00702">
    <property type="entry name" value="Hydrolase"/>
    <property type="match status" value="1"/>
</dbReference>
<reference evidence="1 2" key="1">
    <citation type="submission" date="2018-11" db="EMBL/GenBank/DDBJ databases">
        <title>Genomic Encyclopedia of Type Strains, Phase IV (KMG-IV): sequencing the most valuable type-strain genomes for metagenomic binning, comparative biology and taxonomic classification.</title>
        <authorList>
            <person name="Goeker M."/>
        </authorList>
    </citation>
    <scope>NUCLEOTIDE SEQUENCE [LARGE SCALE GENOMIC DNA]</scope>
    <source>
        <strain evidence="1 2">DSM 104731</strain>
    </source>
</reference>
<name>A0A3N4UR30_9RHOB</name>
<dbReference type="OrthoDB" id="9807742at2"/>
<dbReference type="PANTHER" id="PTHR43611:SF3">
    <property type="entry name" value="FLAVIN MONONUCLEOTIDE HYDROLASE 1, CHLOROPLATIC"/>
    <property type="match status" value="1"/>
</dbReference>
<dbReference type="PANTHER" id="PTHR43611">
    <property type="entry name" value="ALPHA-D-GLUCOSE 1-PHOSPHATE PHOSPHATASE"/>
    <property type="match status" value="1"/>
</dbReference>
<dbReference type="SFLD" id="SFLDG01129">
    <property type="entry name" value="C1.5:_HAD__Beta-PGM__Phosphata"/>
    <property type="match status" value="1"/>
</dbReference>
<dbReference type="Gene3D" id="3.40.50.1000">
    <property type="entry name" value="HAD superfamily/HAD-like"/>
    <property type="match status" value="1"/>
</dbReference>
<dbReference type="RefSeq" id="WP_123794055.1">
    <property type="nucleotide sequence ID" value="NZ_RKQK01000005.1"/>
</dbReference>
<dbReference type="AlphaFoldDB" id="A0A3N4UR30"/>
<dbReference type="PRINTS" id="PR00413">
    <property type="entry name" value="HADHALOGNASE"/>
</dbReference>
<evidence type="ECO:0000313" key="1">
    <source>
        <dbReference type="EMBL" id="RPE63144.1"/>
    </source>
</evidence>